<keyword evidence="1" id="KW-0812">Transmembrane</keyword>
<gene>
    <name evidence="2" type="ORF">FXF68_01240</name>
</gene>
<feature type="transmembrane region" description="Helical" evidence="1">
    <location>
        <begin position="219"/>
        <end position="240"/>
    </location>
</feature>
<organism evidence="2 3">
    <name type="scientific">Actinomadura decatromicini</name>
    <dbReference type="NCBI Taxonomy" id="2604572"/>
    <lineage>
        <taxon>Bacteria</taxon>
        <taxon>Bacillati</taxon>
        <taxon>Actinomycetota</taxon>
        <taxon>Actinomycetes</taxon>
        <taxon>Streptosporangiales</taxon>
        <taxon>Thermomonosporaceae</taxon>
        <taxon>Actinomadura</taxon>
    </lineage>
</organism>
<dbReference type="AlphaFoldDB" id="A0A5D3FUB0"/>
<keyword evidence="1" id="KW-0472">Membrane</keyword>
<evidence type="ECO:0000256" key="1">
    <source>
        <dbReference type="SAM" id="Phobius"/>
    </source>
</evidence>
<proteinExistence type="predicted"/>
<evidence type="ECO:0000313" key="2">
    <source>
        <dbReference type="EMBL" id="TYK52437.1"/>
    </source>
</evidence>
<protein>
    <submittedName>
        <fullName evidence="2">Uncharacterized protein</fullName>
    </submittedName>
</protein>
<name>A0A5D3FUB0_9ACTN</name>
<comment type="caution">
    <text evidence="2">The sequence shown here is derived from an EMBL/GenBank/DDBJ whole genome shotgun (WGS) entry which is preliminary data.</text>
</comment>
<dbReference type="EMBL" id="VSRQ01000001">
    <property type="protein sequence ID" value="TYK52437.1"/>
    <property type="molecule type" value="Genomic_DNA"/>
</dbReference>
<feature type="transmembrane region" description="Helical" evidence="1">
    <location>
        <begin position="158"/>
        <end position="178"/>
    </location>
</feature>
<keyword evidence="3" id="KW-1185">Reference proteome</keyword>
<evidence type="ECO:0000313" key="3">
    <source>
        <dbReference type="Proteomes" id="UP000323505"/>
    </source>
</evidence>
<feature type="transmembrane region" description="Helical" evidence="1">
    <location>
        <begin position="184"/>
        <end position="207"/>
    </location>
</feature>
<keyword evidence="1" id="KW-1133">Transmembrane helix</keyword>
<accession>A0A5D3FUB0</accession>
<sequence length="242" mass="26192">MSEQEALAAGAAVALVRVLCSDEWAAARDAVADFWARRHPLRNDIRAELGEVRGQALAGEDRTRAGLEVEWRNRLARLLRDDPQAAPGLRELVDHTLTPLLPVGERIEFRTHVNVTDHGVAYTAHRDVRLNDEQQITEFTGGDSVMESLLFGRGPGRLLMVVGFGVWALSFLGFLMIGTGSDDFWRTSTTVGLLGGFFGGAATGLIGKAMADSAKPRSVYNWLVSAVLLAVLLAMGTSLLGH</sequence>
<reference evidence="2 3" key="1">
    <citation type="submission" date="2019-08" db="EMBL/GenBank/DDBJ databases">
        <title>Actinomadura sp. nov. CYP1-5 isolated from mountain soil.</title>
        <authorList>
            <person name="Songsumanus A."/>
            <person name="Kuncharoen N."/>
            <person name="Kudo T."/>
            <person name="Yuki M."/>
            <person name="Igarashi Y."/>
            <person name="Tanasupawat S."/>
        </authorList>
    </citation>
    <scope>NUCLEOTIDE SEQUENCE [LARGE SCALE GENOMIC DNA]</scope>
    <source>
        <strain evidence="2 3">CYP1-5</strain>
    </source>
</reference>
<dbReference type="Proteomes" id="UP000323505">
    <property type="component" value="Unassembled WGS sequence"/>
</dbReference>
<dbReference type="RefSeq" id="WP_148756960.1">
    <property type="nucleotide sequence ID" value="NZ_VSRQ01000001.1"/>
</dbReference>